<keyword evidence="7 12" id="KW-0288">FMN</keyword>
<dbReference type="RefSeq" id="WP_069702834.1">
    <property type="nucleotide sequence ID" value="NZ_MJAT01000036.1"/>
</dbReference>
<feature type="binding site" evidence="12">
    <location>
        <begin position="246"/>
        <end position="247"/>
    </location>
    <ligand>
        <name>FMN</name>
        <dbReference type="ChEBI" id="CHEBI:58210"/>
    </ligand>
</feature>
<evidence type="ECO:0000259" key="13">
    <source>
        <dbReference type="Pfam" id="PF01180"/>
    </source>
</evidence>
<comment type="catalytic activity">
    <reaction evidence="12">
        <text>(S)-dihydroorotate + A = orotate + AH2</text>
        <dbReference type="Rhea" id="RHEA:18073"/>
        <dbReference type="ChEBI" id="CHEBI:13193"/>
        <dbReference type="ChEBI" id="CHEBI:17499"/>
        <dbReference type="ChEBI" id="CHEBI:30839"/>
        <dbReference type="ChEBI" id="CHEBI:30864"/>
    </reaction>
</comment>
<name>A0A1E5L3Q6_9FIRM</name>
<reference evidence="14 15" key="1">
    <citation type="submission" date="2016-09" db="EMBL/GenBank/DDBJ databases">
        <title>Desulfuribacillus arsenicus sp. nov., an obligately anaerobic, dissimilatory arsenic- and antimonate-reducing bacterium isolated from anoxic sediments.</title>
        <authorList>
            <person name="Abin C.A."/>
            <person name="Hollibaugh J.T."/>
        </authorList>
    </citation>
    <scope>NUCLEOTIDE SEQUENCE [LARGE SCALE GENOMIC DNA]</scope>
    <source>
        <strain evidence="14 15">MLFW-2</strain>
    </source>
</reference>
<dbReference type="AlphaFoldDB" id="A0A1E5L3Q6"/>
<evidence type="ECO:0000313" key="14">
    <source>
        <dbReference type="EMBL" id="OEH84735.1"/>
    </source>
</evidence>
<evidence type="ECO:0000256" key="8">
    <source>
        <dbReference type="ARBA" id="ARBA00022975"/>
    </source>
</evidence>
<feature type="domain" description="Dihydroorotate dehydrogenase catalytic" evidence="13">
    <location>
        <begin position="7"/>
        <end position="289"/>
    </location>
</feature>
<evidence type="ECO:0000256" key="12">
    <source>
        <dbReference type="HAMAP-Rule" id="MF_00224"/>
    </source>
</evidence>
<proteinExistence type="inferred from homology"/>
<feature type="binding site" evidence="12">
    <location>
        <begin position="268"/>
        <end position="269"/>
    </location>
    <ligand>
        <name>FMN</name>
        <dbReference type="ChEBI" id="CHEBI:58210"/>
    </ligand>
</feature>
<evidence type="ECO:0000256" key="7">
    <source>
        <dbReference type="ARBA" id="ARBA00022643"/>
    </source>
</evidence>
<evidence type="ECO:0000256" key="10">
    <source>
        <dbReference type="ARBA" id="ARBA00023027"/>
    </source>
</evidence>
<dbReference type="InterPro" id="IPR050074">
    <property type="entry name" value="DHO_dehydrogenase"/>
</dbReference>
<comment type="catalytic activity">
    <reaction evidence="11">
        <text>(S)-dihydroorotate + NAD(+) = orotate + NADH + H(+)</text>
        <dbReference type="Rhea" id="RHEA:13513"/>
        <dbReference type="ChEBI" id="CHEBI:15378"/>
        <dbReference type="ChEBI" id="CHEBI:30839"/>
        <dbReference type="ChEBI" id="CHEBI:30864"/>
        <dbReference type="ChEBI" id="CHEBI:57540"/>
        <dbReference type="ChEBI" id="CHEBI:57945"/>
        <dbReference type="EC" id="1.3.1.14"/>
    </reaction>
</comment>
<dbReference type="GO" id="GO:0044205">
    <property type="term" value="P:'de novo' UMP biosynthetic process"/>
    <property type="evidence" value="ECO:0007669"/>
    <property type="project" value="UniProtKB-UniRule"/>
</dbReference>
<sequence>MTLKPSLAVDLGFLQLKNPIMPASGCYGFGKEYAQYYDLNKLGAIVVKATTPHERLGNSVPRIAETPAGMLNAIGLQNPGVEVVLEKELPWLKQYDTPVIVNIAGSTLEEYIEVAEKLNQAENVAALEVNISCPNVKAGGLAFGTDCVMAEKVIREVKNISRYPIIAKLSPNVTDIVSISQSVEQAGADAVSLINTLLGMAIDVHRQKPVLANVMGGLSGPAVKPVALRMVWQVSSAVKIPVIGIGGITTGNDVVEFLLAGASAVQIGTANFVDPYACINILQELEEFLSTKSITDIQELIGKAK</sequence>
<dbReference type="CDD" id="cd04740">
    <property type="entry name" value="DHOD_1B_like"/>
    <property type="match status" value="1"/>
</dbReference>
<keyword evidence="6 12" id="KW-0285">Flavoprotein</keyword>
<dbReference type="GO" id="GO:0004589">
    <property type="term" value="F:dihydroorotate dehydrogenase (NAD+) activity"/>
    <property type="evidence" value="ECO:0007669"/>
    <property type="project" value="UniProtKB-EC"/>
</dbReference>
<feature type="binding site" evidence="12">
    <location>
        <begin position="72"/>
        <end position="76"/>
    </location>
    <ligand>
        <name>substrate</name>
    </ligand>
</feature>
<dbReference type="InterPro" id="IPR033888">
    <property type="entry name" value="DHOD_1B"/>
</dbReference>
<comment type="function">
    <text evidence="12">Catalyzes the conversion of dihydroorotate to orotate.</text>
</comment>
<dbReference type="InterPro" id="IPR049622">
    <property type="entry name" value="Dihydroorotate_DH_I"/>
</dbReference>
<keyword evidence="9 12" id="KW-0560">Oxidoreductase</keyword>
<protein>
    <recommendedName>
        <fullName evidence="12">Dihydroorotate dehydrogenase</fullName>
        <shortName evidence="12">DHOD</shortName>
        <shortName evidence="12">DHODase</shortName>
        <shortName evidence="12">DHOdehase</shortName>
        <ecNumber evidence="12">1.3.-.-</ecNumber>
    </recommendedName>
</protein>
<comment type="pathway">
    <text evidence="2">Pyrimidine metabolism; UMP biosynthesis via de novo pathway; orotate from (S)-dihydroorotate (NAD(+) route): step 1/1.</text>
</comment>
<comment type="subcellular location">
    <subcellularLocation>
        <location evidence="1 12">Cytoplasm</location>
    </subcellularLocation>
</comment>
<dbReference type="EMBL" id="MJAT01000036">
    <property type="protein sequence ID" value="OEH84735.1"/>
    <property type="molecule type" value="Genomic_DNA"/>
</dbReference>
<feature type="binding site" evidence="12">
    <location>
        <position position="130"/>
    </location>
    <ligand>
        <name>substrate</name>
    </ligand>
</feature>
<comment type="caution">
    <text evidence="14">The sequence shown here is derived from an EMBL/GenBank/DDBJ whole genome shotgun (WGS) entry which is preliminary data.</text>
</comment>
<feature type="binding site" evidence="12">
    <location>
        <position position="102"/>
    </location>
    <ligand>
        <name>FMN</name>
        <dbReference type="ChEBI" id="CHEBI:58210"/>
    </ligand>
</feature>
<dbReference type="STRING" id="1390249.BHU72_07835"/>
<evidence type="ECO:0000256" key="9">
    <source>
        <dbReference type="ARBA" id="ARBA00023002"/>
    </source>
</evidence>
<dbReference type="EC" id="1.3.-.-" evidence="12"/>
<evidence type="ECO:0000256" key="5">
    <source>
        <dbReference type="ARBA" id="ARBA00022490"/>
    </source>
</evidence>
<dbReference type="InterPro" id="IPR005720">
    <property type="entry name" value="Dihydroorotate_DH_cat"/>
</dbReference>
<accession>A0A1E5L3Q6</accession>
<dbReference type="HAMAP" id="MF_00224">
    <property type="entry name" value="DHO_dh_type1"/>
    <property type="match status" value="1"/>
</dbReference>
<feature type="binding site" evidence="12">
    <location>
        <position position="220"/>
    </location>
    <ligand>
        <name>FMN</name>
        <dbReference type="ChEBI" id="CHEBI:58210"/>
    </ligand>
</feature>
<dbReference type="PROSITE" id="PS00912">
    <property type="entry name" value="DHODEHASE_2"/>
    <property type="match status" value="1"/>
</dbReference>
<keyword evidence="5 12" id="KW-0963">Cytoplasm</keyword>
<dbReference type="SUPFAM" id="SSF51395">
    <property type="entry name" value="FMN-linked oxidoreductases"/>
    <property type="match status" value="1"/>
</dbReference>
<dbReference type="Gene3D" id="3.20.20.70">
    <property type="entry name" value="Aldolase class I"/>
    <property type="match status" value="1"/>
</dbReference>
<feature type="active site" description="Nucleophile" evidence="12">
    <location>
        <position position="133"/>
    </location>
</feature>
<evidence type="ECO:0000256" key="1">
    <source>
        <dbReference type="ARBA" id="ARBA00004496"/>
    </source>
</evidence>
<feature type="binding site" evidence="12">
    <location>
        <position position="48"/>
    </location>
    <ligand>
        <name>substrate</name>
    </ligand>
</feature>
<feature type="binding site" evidence="12">
    <location>
        <position position="168"/>
    </location>
    <ligand>
        <name>FMN</name>
        <dbReference type="ChEBI" id="CHEBI:58210"/>
    </ligand>
</feature>
<dbReference type="InterPro" id="IPR012135">
    <property type="entry name" value="Dihydroorotate_DH_1_2"/>
</dbReference>
<evidence type="ECO:0000313" key="15">
    <source>
        <dbReference type="Proteomes" id="UP000095255"/>
    </source>
</evidence>
<evidence type="ECO:0000256" key="3">
    <source>
        <dbReference type="ARBA" id="ARBA00008008"/>
    </source>
</evidence>
<gene>
    <name evidence="12" type="primary">pyrD</name>
    <name evidence="14" type="ORF">BHU72_07835</name>
</gene>
<evidence type="ECO:0000256" key="4">
    <source>
        <dbReference type="ARBA" id="ARBA00011669"/>
    </source>
</evidence>
<dbReference type="GO" id="GO:0005737">
    <property type="term" value="C:cytoplasm"/>
    <property type="evidence" value="ECO:0007669"/>
    <property type="project" value="UniProtKB-SubCell"/>
</dbReference>
<evidence type="ECO:0000256" key="6">
    <source>
        <dbReference type="ARBA" id="ARBA00022630"/>
    </source>
</evidence>
<dbReference type="PANTHER" id="PTHR48109">
    <property type="entry name" value="DIHYDROOROTATE DEHYDROGENASE (QUINONE), MITOCHONDRIAL-RELATED"/>
    <property type="match status" value="1"/>
</dbReference>
<comment type="similarity">
    <text evidence="3 12">Belongs to the dihydroorotate dehydrogenase family. Type 1 subfamily.</text>
</comment>
<evidence type="ECO:0000256" key="2">
    <source>
        <dbReference type="ARBA" id="ARBA00004715"/>
    </source>
</evidence>
<dbReference type="PANTHER" id="PTHR48109:SF1">
    <property type="entry name" value="DIHYDROOROTATE DEHYDROGENASE (FUMARATE)"/>
    <property type="match status" value="1"/>
</dbReference>
<dbReference type="Pfam" id="PF01180">
    <property type="entry name" value="DHO_dh"/>
    <property type="match status" value="1"/>
</dbReference>
<feature type="binding site" evidence="12">
    <location>
        <position position="194"/>
    </location>
    <ligand>
        <name>FMN</name>
        <dbReference type="ChEBI" id="CHEBI:58210"/>
    </ligand>
</feature>
<keyword evidence="15" id="KW-1185">Reference proteome</keyword>
<comment type="cofactor">
    <cofactor evidence="12">
        <name>FMN</name>
        <dbReference type="ChEBI" id="CHEBI:58210"/>
    </cofactor>
    <text evidence="12">Binds 1 FMN per subunit.</text>
</comment>
<keyword evidence="8 12" id="KW-0665">Pyrimidine biosynthesis</keyword>
<dbReference type="Proteomes" id="UP000095255">
    <property type="component" value="Unassembled WGS sequence"/>
</dbReference>
<dbReference type="OrthoDB" id="9794954at2"/>
<feature type="binding site" evidence="12">
    <location>
        <position position="130"/>
    </location>
    <ligand>
        <name>FMN</name>
        <dbReference type="ChEBI" id="CHEBI:58210"/>
    </ligand>
</feature>
<dbReference type="InterPro" id="IPR024920">
    <property type="entry name" value="Dihydroorotate_DH_1"/>
</dbReference>
<dbReference type="InterPro" id="IPR001295">
    <property type="entry name" value="Dihydroorotate_DH_CS"/>
</dbReference>
<feature type="binding site" evidence="12">
    <location>
        <position position="24"/>
    </location>
    <ligand>
        <name>FMN</name>
        <dbReference type="ChEBI" id="CHEBI:58210"/>
    </ligand>
</feature>
<feature type="binding site" evidence="12">
    <location>
        <begin position="195"/>
        <end position="196"/>
    </location>
    <ligand>
        <name>substrate</name>
    </ligand>
</feature>
<dbReference type="FunFam" id="3.20.20.70:FF:000069">
    <property type="entry name" value="Dihydroorotate dehydrogenase"/>
    <property type="match status" value="1"/>
</dbReference>
<dbReference type="NCBIfam" id="TIGR01037">
    <property type="entry name" value="pyrD_sub1_fam"/>
    <property type="match status" value="1"/>
</dbReference>
<dbReference type="GO" id="GO:0006207">
    <property type="term" value="P:'de novo' pyrimidine nucleobase biosynthetic process"/>
    <property type="evidence" value="ECO:0007669"/>
    <property type="project" value="InterPro"/>
</dbReference>
<dbReference type="PIRSF" id="PIRSF000164">
    <property type="entry name" value="DHO_oxidase"/>
    <property type="match status" value="1"/>
</dbReference>
<organism evidence="14 15">
    <name type="scientific">Desulfuribacillus stibiiarsenatis</name>
    <dbReference type="NCBI Taxonomy" id="1390249"/>
    <lineage>
        <taxon>Bacteria</taxon>
        <taxon>Bacillati</taxon>
        <taxon>Bacillota</taxon>
        <taxon>Desulfuribacillia</taxon>
        <taxon>Desulfuribacillales</taxon>
        <taxon>Desulfuribacillaceae</taxon>
        <taxon>Desulfuribacillus</taxon>
    </lineage>
</organism>
<dbReference type="InterPro" id="IPR013785">
    <property type="entry name" value="Aldolase_TIM"/>
</dbReference>
<keyword evidence="10" id="KW-0520">NAD</keyword>
<dbReference type="PROSITE" id="PS00911">
    <property type="entry name" value="DHODEHASE_1"/>
    <property type="match status" value="1"/>
</dbReference>
<evidence type="ECO:0000256" key="11">
    <source>
        <dbReference type="ARBA" id="ARBA00048996"/>
    </source>
</evidence>
<dbReference type="NCBIfam" id="NF005574">
    <property type="entry name" value="PRK07259.1"/>
    <property type="match status" value="1"/>
</dbReference>
<dbReference type="UniPathway" id="UPA00070">
    <property type="reaction ID" value="UER00945"/>
</dbReference>
<comment type="subunit">
    <text evidence="4">Heterotetramer of 2 PyrK and 2 PyrD type B subunits.</text>
</comment>
<feature type="binding site" evidence="12">
    <location>
        <begin position="48"/>
        <end position="49"/>
    </location>
    <ligand>
        <name>FMN</name>
        <dbReference type="ChEBI" id="CHEBI:58210"/>
    </ligand>
</feature>